<dbReference type="InterPro" id="IPR046886">
    <property type="entry name" value="RsmE_MTase_dom"/>
</dbReference>
<feature type="domain" description="Ribosomal RNA small subunit methyltransferase E methyltransferase" evidence="11">
    <location>
        <begin position="76"/>
        <end position="234"/>
    </location>
</feature>
<evidence type="ECO:0000313" key="13">
    <source>
        <dbReference type="EMBL" id="KAA6231939.1"/>
    </source>
</evidence>
<dbReference type="InterPro" id="IPR029028">
    <property type="entry name" value="Alpha/beta_knot_MTases"/>
</dbReference>
<evidence type="ECO:0000256" key="4">
    <source>
        <dbReference type="ARBA" id="ARBA00022552"/>
    </source>
</evidence>
<evidence type="ECO:0000313" key="15">
    <source>
        <dbReference type="EMBL" id="RTY37848.1"/>
    </source>
</evidence>
<evidence type="ECO:0000313" key="16">
    <source>
        <dbReference type="Proteomes" id="UP000279908"/>
    </source>
</evidence>
<dbReference type="Pfam" id="PF20260">
    <property type="entry name" value="PUA_4"/>
    <property type="match status" value="1"/>
</dbReference>
<proteinExistence type="inferred from homology"/>
<dbReference type="InterPro" id="IPR029026">
    <property type="entry name" value="tRNA_m1G_MTases_N"/>
</dbReference>
<comment type="caution">
    <text evidence="15">The sequence shown here is derived from an EMBL/GenBank/DDBJ whole genome shotgun (WGS) entry which is preliminary data.</text>
</comment>
<comment type="function">
    <text evidence="8 10">Specifically methylates the N3 position of the uracil ring of uridine 1498 (m3U1498) in 16S rRNA. Acts on the fully assembled 30S ribosomal subunit.</text>
</comment>
<dbReference type="EMBL" id="VMRG01000001">
    <property type="protein sequence ID" value="KAA6231939.1"/>
    <property type="molecule type" value="Genomic_DNA"/>
</dbReference>
<accession>A0A3S0L1L8</accession>
<dbReference type="EC" id="2.1.1.193" evidence="10"/>
<dbReference type="InterPro" id="IPR015947">
    <property type="entry name" value="PUA-like_sf"/>
</dbReference>
<keyword evidence="7 10" id="KW-0949">S-adenosyl-L-methionine</keyword>
<keyword evidence="18" id="KW-1185">Reference proteome</keyword>
<evidence type="ECO:0000256" key="3">
    <source>
        <dbReference type="ARBA" id="ARBA00022490"/>
    </source>
</evidence>
<dbReference type="CDD" id="cd18084">
    <property type="entry name" value="RsmE-like"/>
    <property type="match status" value="1"/>
</dbReference>
<dbReference type="EMBL" id="RXYK01000007">
    <property type="protein sequence ID" value="RTY37848.1"/>
    <property type="molecule type" value="Genomic_DNA"/>
</dbReference>
<dbReference type="PIRSF" id="PIRSF015601">
    <property type="entry name" value="MTase_slr0722"/>
    <property type="match status" value="1"/>
</dbReference>
<evidence type="ECO:0000256" key="2">
    <source>
        <dbReference type="ARBA" id="ARBA00005528"/>
    </source>
</evidence>
<dbReference type="Proteomes" id="UP000489351">
    <property type="component" value="Unassembled WGS sequence"/>
</dbReference>
<dbReference type="InterPro" id="IPR006700">
    <property type="entry name" value="RsmE"/>
</dbReference>
<evidence type="ECO:0000259" key="11">
    <source>
        <dbReference type="Pfam" id="PF04452"/>
    </source>
</evidence>
<dbReference type="GO" id="GO:0005737">
    <property type="term" value="C:cytoplasm"/>
    <property type="evidence" value="ECO:0007669"/>
    <property type="project" value="UniProtKB-SubCell"/>
</dbReference>
<comment type="catalytic activity">
    <reaction evidence="9 10">
        <text>uridine(1498) in 16S rRNA + S-adenosyl-L-methionine = N(3)-methyluridine(1498) in 16S rRNA + S-adenosyl-L-homocysteine + H(+)</text>
        <dbReference type="Rhea" id="RHEA:42920"/>
        <dbReference type="Rhea" id="RHEA-COMP:10283"/>
        <dbReference type="Rhea" id="RHEA-COMP:10284"/>
        <dbReference type="ChEBI" id="CHEBI:15378"/>
        <dbReference type="ChEBI" id="CHEBI:57856"/>
        <dbReference type="ChEBI" id="CHEBI:59789"/>
        <dbReference type="ChEBI" id="CHEBI:65315"/>
        <dbReference type="ChEBI" id="CHEBI:74502"/>
        <dbReference type="EC" id="2.1.1.193"/>
    </reaction>
</comment>
<dbReference type="Gene3D" id="3.40.1280.10">
    <property type="match status" value="1"/>
</dbReference>
<sequence>MELFYIPRGTLADETASLRIEGDEFHHIARVLRKKTGDRLRVTDGTGRVAEIEVVGLAKRWLEGEVLSRSVVPRPSTRVTVALSMLKAPARFDMFLEKATELGVGAIIPMISHRTVSQPSGEKLAGKLQRWNNIILSAARQSKCFHLPELIGPLPFRSVLALEGYDNRLMPYEESSEAPRVNYSGKNTLFLIGGEGGFTGEEAEEARASGFTTLSLGRSILRAETAALFAAAMVRSQLLVEDAGEWL</sequence>
<gene>
    <name evidence="15" type="ORF">EKD02_05995</name>
    <name evidence="13" type="ORF">FP507_01585</name>
    <name evidence="14" type="ORF">GJ685_00605</name>
</gene>
<dbReference type="Proteomes" id="UP000327458">
    <property type="component" value="Unassembled WGS sequence"/>
</dbReference>
<protein>
    <recommendedName>
        <fullName evidence="10">Ribosomal RNA small subunit methyltransferase E</fullName>
        <ecNumber evidence="10">2.1.1.193</ecNumber>
    </recommendedName>
</protein>
<reference evidence="14 18" key="3">
    <citation type="submission" date="2019-11" db="EMBL/GenBank/DDBJ databases">
        <title>Green- and brown-colored morphotypes of Chlorobia in the stratified aquatic ecosystems of Kandalaksha Gulf (White Sea): A model for study of the accessory genome evolution.</title>
        <authorList>
            <person name="Grouzdev D.S."/>
        </authorList>
    </citation>
    <scope>NUCLEOTIDE SEQUENCE [LARGE SCALE GENOMIC DNA]</scope>
    <source>
        <strain evidence="14 18">ZM</strain>
    </source>
</reference>
<dbReference type="InterPro" id="IPR046887">
    <property type="entry name" value="RsmE_PUA-like"/>
</dbReference>
<comment type="subcellular location">
    <subcellularLocation>
        <location evidence="1 10">Cytoplasm</location>
    </subcellularLocation>
</comment>
<reference evidence="13 17" key="2">
    <citation type="submission" date="2019-07" db="EMBL/GenBank/DDBJ databases">
        <title>Draft genome Sequence of Chlorobium phaeovibrioides sp. strain PhvTcv-s14, from the Phylum Chlorobi.</title>
        <authorList>
            <person name="Babenko V."/>
            <person name="Boldyreva D."/>
            <person name="Kanygina A."/>
            <person name="Selezneva O."/>
            <person name="Akopiyan T."/>
            <person name="Lunina O."/>
        </authorList>
    </citation>
    <scope>NUCLEOTIDE SEQUENCE [LARGE SCALE GENOMIC DNA]</scope>
    <source>
        <strain evidence="13 17">GrTcv12</strain>
    </source>
</reference>
<comment type="similarity">
    <text evidence="2 10">Belongs to the RNA methyltransferase RsmE family.</text>
</comment>
<keyword evidence="6 10" id="KW-0808">Transferase</keyword>
<dbReference type="GO" id="GO:0070475">
    <property type="term" value="P:rRNA base methylation"/>
    <property type="evidence" value="ECO:0007669"/>
    <property type="project" value="TreeGrafter"/>
</dbReference>
<evidence type="ECO:0000313" key="14">
    <source>
        <dbReference type="EMBL" id="MWV53561.1"/>
    </source>
</evidence>
<dbReference type="NCBIfam" id="TIGR00046">
    <property type="entry name" value="RsmE family RNA methyltransferase"/>
    <property type="match status" value="1"/>
</dbReference>
<reference evidence="15 16" key="1">
    <citation type="submission" date="2018-12" db="EMBL/GenBank/DDBJ databases">
        <authorList>
            <person name="Lunina O.N."/>
            <person name="Grouzdev D.S."/>
            <person name="Gorlenko V.M."/>
            <person name="Savvichev A.S."/>
        </authorList>
    </citation>
    <scope>NUCLEOTIDE SEQUENCE [LARGE SCALE GENOMIC DNA]</scope>
    <source>
        <strain evidence="15 16">BrKhr-17</strain>
    </source>
</reference>
<evidence type="ECO:0000313" key="18">
    <source>
        <dbReference type="Proteomes" id="UP000489351"/>
    </source>
</evidence>
<dbReference type="RefSeq" id="WP_126341812.1">
    <property type="nucleotide sequence ID" value="NZ_RXYJ01000003.1"/>
</dbReference>
<evidence type="ECO:0000256" key="5">
    <source>
        <dbReference type="ARBA" id="ARBA00022603"/>
    </source>
</evidence>
<evidence type="ECO:0000256" key="8">
    <source>
        <dbReference type="ARBA" id="ARBA00025699"/>
    </source>
</evidence>
<dbReference type="SUPFAM" id="SSF75217">
    <property type="entry name" value="alpha/beta knot"/>
    <property type="match status" value="1"/>
</dbReference>
<evidence type="ECO:0000256" key="6">
    <source>
        <dbReference type="ARBA" id="ARBA00022679"/>
    </source>
</evidence>
<evidence type="ECO:0000256" key="10">
    <source>
        <dbReference type="PIRNR" id="PIRNR015601"/>
    </source>
</evidence>
<evidence type="ECO:0000256" key="1">
    <source>
        <dbReference type="ARBA" id="ARBA00004496"/>
    </source>
</evidence>
<dbReference type="Proteomes" id="UP000279908">
    <property type="component" value="Unassembled WGS sequence"/>
</dbReference>
<dbReference type="SUPFAM" id="SSF88697">
    <property type="entry name" value="PUA domain-like"/>
    <property type="match status" value="1"/>
</dbReference>
<dbReference type="AlphaFoldDB" id="A0A3S0L1L8"/>
<dbReference type="GO" id="GO:0070042">
    <property type="term" value="F:rRNA (uridine-N3-)-methyltransferase activity"/>
    <property type="evidence" value="ECO:0007669"/>
    <property type="project" value="TreeGrafter"/>
</dbReference>
<keyword evidence="5 10" id="KW-0489">Methyltransferase</keyword>
<evidence type="ECO:0000313" key="17">
    <source>
        <dbReference type="Proteomes" id="UP000327458"/>
    </source>
</evidence>
<feature type="domain" description="Ribosomal RNA small subunit methyltransferase E PUA-like" evidence="12">
    <location>
        <begin position="20"/>
        <end position="60"/>
    </location>
</feature>
<keyword evidence="4 10" id="KW-0698">rRNA processing</keyword>
<evidence type="ECO:0000259" key="12">
    <source>
        <dbReference type="Pfam" id="PF20260"/>
    </source>
</evidence>
<evidence type="ECO:0000256" key="9">
    <source>
        <dbReference type="ARBA" id="ARBA00047944"/>
    </source>
</evidence>
<name>A0A3S0L1L8_CHLPH</name>
<dbReference type="NCBIfam" id="NF008705">
    <property type="entry name" value="PRK11713.6-4"/>
    <property type="match status" value="1"/>
</dbReference>
<dbReference type="Pfam" id="PF04452">
    <property type="entry name" value="Methyltrans_RNA"/>
    <property type="match status" value="1"/>
</dbReference>
<dbReference type="PANTHER" id="PTHR30027:SF3">
    <property type="entry name" value="16S RRNA (URACIL(1498)-N(3))-METHYLTRANSFERASE"/>
    <property type="match status" value="1"/>
</dbReference>
<dbReference type="PANTHER" id="PTHR30027">
    <property type="entry name" value="RIBOSOMAL RNA SMALL SUBUNIT METHYLTRANSFERASE E"/>
    <property type="match status" value="1"/>
</dbReference>
<organism evidence="15 16">
    <name type="scientific">Chlorobium phaeovibrioides</name>
    <dbReference type="NCBI Taxonomy" id="1094"/>
    <lineage>
        <taxon>Bacteria</taxon>
        <taxon>Pseudomonadati</taxon>
        <taxon>Chlorobiota</taxon>
        <taxon>Chlorobiia</taxon>
        <taxon>Chlorobiales</taxon>
        <taxon>Chlorobiaceae</taxon>
        <taxon>Chlorobium/Pelodictyon group</taxon>
        <taxon>Chlorobium</taxon>
    </lineage>
</organism>
<evidence type="ECO:0000256" key="7">
    <source>
        <dbReference type="ARBA" id="ARBA00022691"/>
    </source>
</evidence>
<dbReference type="EMBL" id="WUBZ01000001">
    <property type="protein sequence ID" value="MWV53561.1"/>
    <property type="molecule type" value="Genomic_DNA"/>
</dbReference>
<keyword evidence="3 10" id="KW-0963">Cytoplasm</keyword>